<dbReference type="GO" id="GO:0016765">
    <property type="term" value="F:transferase activity, transferring alkyl or aryl (other than methyl) groups"/>
    <property type="evidence" value="ECO:0007669"/>
    <property type="project" value="InterPro"/>
</dbReference>
<dbReference type="InterPro" id="IPR033964">
    <property type="entry name" value="ABBA"/>
</dbReference>
<dbReference type="PANTHER" id="PTHR40627">
    <property type="entry name" value="INDOLE PRENYLTRANSFERASE TDIB-RELATED"/>
    <property type="match status" value="1"/>
</dbReference>
<comment type="caution">
    <text evidence="3">The sequence shown here is derived from an EMBL/GenBank/DDBJ whole genome shotgun (WGS) entry which is preliminary data.</text>
</comment>
<proteinExistence type="inferred from homology"/>
<evidence type="ECO:0000313" key="3">
    <source>
        <dbReference type="EMBL" id="ROV89425.1"/>
    </source>
</evidence>
<name>A0A423VEL0_CYTCH</name>
<accession>A0A423VEL0</accession>
<evidence type="ECO:0000256" key="1">
    <source>
        <dbReference type="ARBA" id="ARBA00010209"/>
    </source>
</evidence>
<dbReference type="PANTHER" id="PTHR40627:SF4">
    <property type="entry name" value="PRENYLTRANSFERASE ASQH1-RELATED"/>
    <property type="match status" value="1"/>
</dbReference>
<sequence>MQYRDLKFFAEVVAPHLGSSHGMLEGDAPQWQSFMTDDGTPLELSWDWGTSDKSPIIRYSIEPIGQHAGTLLDLRNLKVGPAFQNQLGRALPDMRLDWFYHFDKFFNTRTEKDTELDKDVKDHNTSIFYAFDLSESKVTAKTYFFPKYRAQIHGQSRLEVLSQAIQSAPYVTGDNLEAWSVAHDFFSDTGNVGLEHEMLAIDHIDPLKSRIKVYFRSRETSFKSVISVMTLGGRITNPKVYQGLDDLARLWRALFGDGIPLDQPLSEVGHLQRI</sequence>
<comment type="similarity">
    <text evidence="1">Belongs to the tryptophan dimethylallyltransferase family.</text>
</comment>
<protein>
    <recommendedName>
        <fullName evidence="5">Aromatic prenyltransferase (DMATS family)</fullName>
    </recommendedName>
</protein>
<dbReference type="Pfam" id="PF11991">
    <property type="entry name" value="Trp_DMAT"/>
    <property type="match status" value="1"/>
</dbReference>
<evidence type="ECO:0000313" key="4">
    <source>
        <dbReference type="Proteomes" id="UP000284375"/>
    </source>
</evidence>
<dbReference type="InterPro" id="IPR017795">
    <property type="entry name" value="ABBA_NscD-like"/>
</dbReference>
<evidence type="ECO:0008006" key="5">
    <source>
        <dbReference type="Google" id="ProtNLM"/>
    </source>
</evidence>
<organism evidence="3 4">
    <name type="scientific">Cytospora chrysosperma</name>
    <name type="common">Cytospora canker fungus</name>
    <name type="synonym">Sphaeria chrysosperma</name>
    <dbReference type="NCBI Taxonomy" id="252740"/>
    <lineage>
        <taxon>Eukaryota</taxon>
        <taxon>Fungi</taxon>
        <taxon>Dikarya</taxon>
        <taxon>Ascomycota</taxon>
        <taxon>Pezizomycotina</taxon>
        <taxon>Sordariomycetes</taxon>
        <taxon>Sordariomycetidae</taxon>
        <taxon>Diaporthales</taxon>
        <taxon>Cytosporaceae</taxon>
        <taxon>Cytospora</taxon>
    </lineage>
</organism>
<dbReference type="GO" id="GO:0009820">
    <property type="term" value="P:alkaloid metabolic process"/>
    <property type="evidence" value="ECO:0007669"/>
    <property type="project" value="InterPro"/>
</dbReference>
<dbReference type="OrthoDB" id="5392033at2759"/>
<evidence type="ECO:0000256" key="2">
    <source>
        <dbReference type="ARBA" id="ARBA00022679"/>
    </source>
</evidence>
<reference evidence="3 4" key="1">
    <citation type="submission" date="2015-09" db="EMBL/GenBank/DDBJ databases">
        <title>Host preference determinants of Valsa canker pathogens revealed by comparative genomics.</title>
        <authorList>
            <person name="Yin Z."/>
            <person name="Huang L."/>
        </authorList>
    </citation>
    <scope>NUCLEOTIDE SEQUENCE [LARGE SCALE GENOMIC DNA]</scope>
    <source>
        <strain evidence="3 4">YSFL</strain>
    </source>
</reference>
<dbReference type="CDD" id="cd13929">
    <property type="entry name" value="PT-DMATS_CymD"/>
    <property type="match status" value="1"/>
</dbReference>
<dbReference type="SFLD" id="SFLDS00036">
    <property type="entry name" value="Aromatic_Prenyltransferase"/>
    <property type="match status" value="1"/>
</dbReference>
<dbReference type="NCBIfam" id="TIGR03429">
    <property type="entry name" value="arom_pren_DMATS"/>
    <property type="match status" value="1"/>
</dbReference>
<dbReference type="EMBL" id="LJZO01000058">
    <property type="protein sequence ID" value="ROV89425.1"/>
    <property type="molecule type" value="Genomic_DNA"/>
</dbReference>
<dbReference type="Proteomes" id="UP000284375">
    <property type="component" value="Unassembled WGS sequence"/>
</dbReference>
<gene>
    <name evidence="3" type="ORF">VSDG_08679</name>
</gene>
<keyword evidence="2" id="KW-0808">Transferase</keyword>
<dbReference type="AlphaFoldDB" id="A0A423VEL0"/>
<keyword evidence="4" id="KW-1185">Reference proteome</keyword>